<name>A0A167TEG9_9AGAM</name>
<sequence length="86" mass="9785">MSSSTPLDHLSTLEAELFNDRLQAYIFTSCLVVYAYDWLLSISEESEILSKRGLSWSIVIYFLSRIGECLHEALLAMTTCEVPFCL</sequence>
<evidence type="ECO:0000313" key="2">
    <source>
        <dbReference type="EMBL" id="KZP02856.1"/>
    </source>
</evidence>
<dbReference type="Pfam" id="PF20151">
    <property type="entry name" value="DUF6533"/>
    <property type="match status" value="1"/>
</dbReference>
<gene>
    <name evidence="2" type="ORF">FIBSPDRAFT_1055609</name>
</gene>
<reference evidence="2 3" key="1">
    <citation type="journal article" date="2016" name="Mol. Biol. Evol.">
        <title>Comparative Genomics of Early-Diverging Mushroom-Forming Fungi Provides Insights into the Origins of Lignocellulose Decay Capabilities.</title>
        <authorList>
            <person name="Nagy L.G."/>
            <person name="Riley R."/>
            <person name="Tritt A."/>
            <person name="Adam C."/>
            <person name="Daum C."/>
            <person name="Floudas D."/>
            <person name="Sun H."/>
            <person name="Yadav J.S."/>
            <person name="Pangilinan J."/>
            <person name="Larsson K.H."/>
            <person name="Matsuura K."/>
            <person name="Barry K."/>
            <person name="Labutti K."/>
            <person name="Kuo R."/>
            <person name="Ohm R.A."/>
            <person name="Bhattacharya S.S."/>
            <person name="Shirouzu T."/>
            <person name="Yoshinaga Y."/>
            <person name="Martin F.M."/>
            <person name="Grigoriev I.V."/>
            <person name="Hibbett D.S."/>
        </authorList>
    </citation>
    <scope>NUCLEOTIDE SEQUENCE [LARGE SCALE GENOMIC DNA]</scope>
    <source>
        <strain evidence="2 3">CBS 109695</strain>
    </source>
</reference>
<dbReference type="InterPro" id="IPR045340">
    <property type="entry name" value="DUF6533"/>
</dbReference>
<dbReference type="Proteomes" id="UP000076532">
    <property type="component" value="Unassembled WGS sequence"/>
</dbReference>
<accession>A0A167TEG9</accession>
<keyword evidence="3" id="KW-1185">Reference proteome</keyword>
<feature type="domain" description="DUF6533" evidence="1">
    <location>
        <begin position="25"/>
        <end position="66"/>
    </location>
</feature>
<organism evidence="2 3">
    <name type="scientific">Athelia psychrophila</name>
    <dbReference type="NCBI Taxonomy" id="1759441"/>
    <lineage>
        <taxon>Eukaryota</taxon>
        <taxon>Fungi</taxon>
        <taxon>Dikarya</taxon>
        <taxon>Basidiomycota</taxon>
        <taxon>Agaricomycotina</taxon>
        <taxon>Agaricomycetes</taxon>
        <taxon>Agaricomycetidae</taxon>
        <taxon>Atheliales</taxon>
        <taxon>Atheliaceae</taxon>
        <taxon>Athelia</taxon>
    </lineage>
</organism>
<dbReference type="EMBL" id="KV418268">
    <property type="protein sequence ID" value="KZP02856.1"/>
    <property type="molecule type" value="Genomic_DNA"/>
</dbReference>
<evidence type="ECO:0000313" key="3">
    <source>
        <dbReference type="Proteomes" id="UP000076532"/>
    </source>
</evidence>
<proteinExistence type="predicted"/>
<dbReference type="AlphaFoldDB" id="A0A167TEG9"/>
<evidence type="ECO:0000259" key="1">
    <source>
        <dbReference type="Pfam" id="PF20151"/>
    </source>
</evidence>
<protein>
    <recommendedName>
        <fullName evidence="1">DUF6533 domain-containing protein</fullName>
    </recommendedName>
</protein>